<dbReference type="SUPFAM" id="SSF57959">
    <property type="entry name" value="Leucine zipper domain"/>
    <property type="match status" value="1"/>
</dbReference>
<proteinExistence type="predicted"/>
<evidence type="ECO:0000313" key="8">
    <source>
        <dbReference type="Proteomes" id="UP000887578"/>
    </source>
</evidence>
<dbReference type="GO" id="GO:0000981">
    <property type="term" value="F:DNA-binding transcription factor activity, RNA polymerase II-specific"/>
    <property type="evidence" value="ECO:0007669"/>
    <property type="project" value="TreeGrafter"/>
</dbReference>
<evidence type="ECO:0000256" key="1">
    <source>
        <dbReference type="ARBA" id="ARBA00004123"/>
    </source>
</evidence>
<name>A0A914QHS6_9BILA</name>
<reference evidence="9" key="1">
    <citation type="submission" date="2022-11" db="UniProtKB">
        <authorList>
            <consortium name="WormBaseParasite"/>
        </authorList>
    </citation>
    <scope>IDENTIFICATION</scope>
</reference>
<keyword evidence="2" id="KW-0805">Transcription regulation</keyword>
<sequence>MTSSLTQQTQLTFNPSRFLPIDLSQPIYGGLYPTVSTHPTTNFNHFVQSTFFCKDLQDAYASATDQKQQQLLTADLSKTIKHDYGPLSDSDSCSNSSSGSRHRHPSASSSPNGTPKGGVNTEKKRKELVRDDAYYERRKKNNDAAKRSRDSRKRKYNWFSQFKESKISKKYKEDEVAMRAALLEQENLRLRFEVERLKSEIDRHRIVALNSKIVADAVGSSNSVAAAAAAAAAVQLSFGANPPSTTTNISNH</sequence>
<dbReference type="InterPro" id="IPR040223">
    <property type="entry name" value="PAR_bZIP"/>
</dbReference>
<evidence type="ECO:0000256" key="4">
    <source>
        <dbReference type="ARBA" id="ARBA00023163"/>
    </source>
</evidence>
<dbReference type="GO" id="GO:0005634">
    <property type="term" value="C:nucleus"/>
    <property type="evidence" value="ECO:0007669"/>
    <property type="project" value="UniProtKB-SubCell"/>
</dbReference>
<keyword evidence="5" id="KW-0539">Nucleus</keyword>
<keyword evidence="3" id="KW-0238">DNA-binding</keyword>
<feature type="region of interest" description="Disordered" evidence="6">
    <location>
        <begin position="85"/>
        <end position="151"/>
    </location>
</feature>
<keyword evidence="8" id="KW-1185">Reference proteome</keyword>
<evidence type="ECO:0000313" key="9">
    <source>
        <dbReference type="WBParaSite" id="PDA_v2.g26863.t1"/>
    </source>
</evidence>
<evidence type="ECO:0000256" key="6">
    <source>
        <dbReference type="SAM" id="MobiDB-lite"/>
    </source>
</evidence>
<dbReference type="Proteomes" id="UP000887578">
    <property type="component" value="Unplaced"/>
</dbReference>
<dbReference type="Gene3D" id="1.20.5.170">
    <property type="match status" value="2"/>
</dbReference>
<dbReference type="PANTHER" id="PTHR11988">
    <property type="entry name" value="THYROTROPH EMBRYONIC FACTOR RELATED"/>
    <property type="match status" value="1"/>
</dbReference>
<evidence type="ECO:0000256" key="2">
    <source>
        <dbReference type="ARBA" id="ARBA00023015"/>
    </source>
</evidence>
<feature type="compositionally biased region" description="Basic and acidic residues" evidence="6">
    <location>
        <begin position="121"/>
        <end position="148"/>
    </location>
</feature>
<evidence type="ECO:0000259" key="7">
    <source>
        <dbReference type="Pfam" id="PF07716"/>
    </source>
</evidence>
<dbReference type="AlphaFoldDB" id="A0A914QHS6"/>
<dbReference type="GO" id="GO:0000978">
    <property type="term" value="F:RNA polymerase II cis-regulatory region sequence-specific DNA binding"/>
    <property type="evidence" value="ECO:0007669"/>
    <property type="project" value="TreeGrafter"/>
</dbReference>
<dbReference type="CDD" id="cd14695">
    <property type="entry name" value="bZIP_HLF"/>
    <property type="match status" value="1"/>
</dbReference>
<protein>
    <submittedName>
        <fullName evidence="9">BZIP domain-containing protein</fullName>
    </submittedName>
</protein>
<keyword evidence="4" id="KW-0804">Transcription</keyword>
<dbReference type="InterPro" id="IPR004827">
    <property type="entry name" value="bZIP"/>
</dbReference>
<dbReference type="WBParaSite" id="PDA_v2.g26863.t1">
    <property type="protein sequence ID" value="PDA_v2.g26863.t1"/>
    <property type="gene ID" value="PDA_v2.g26863"/>
</dbReference>
<accession>A0A914QHS6</accession>
<dbReference type="InterPro" id="IPR046347">
    <property type="entry name" value="bZIP_sf"/>
</dbReference>
<evidence type="ECO:0000256" key="3">
    <source>
        <dbReference type="ARBA" id="ARBA00023125"/>
    </source>
</evidence>
<feature type="compositionally biased region" description="Low complexity" evidence="6">
    <location>
        <begin position="88"/>
        <end position="99"/>
    </location>
</feature>
<comment type="subcellular location">
    <subcellularLocation>
        <location evidence="1">Nucleus</location>
    </subcellularLocation>
</comment>
<dbReference type="PANTHER" id="PTHR11988:SF56">
    <property type="entry name" value="TRANSCRIPTION FACTOR CES-2"/>
    <property type="match status" value="1"/>
</dbReference>
<evidence type="ECO:0000256" key="5">
    <source>
        <dbReference type="ARBA" id="ARBA00023242"/>
    </source>
</evidence>
<organism evidence="8 9">
    <name type="scientific">Panagrolaimus davidi</name>
    <dbReference type="NCBI Taxonomy" id="227884"/>
    <lineage>
        <taxon>Eukaryota</taxon>
        <taxon>Metazoa</taxon>
        <taxon>Ecdysozoa</taxon>
        <taxon>Nematoda</taxon>
        <taxon>Chromadorea</taxon>
        <taxon>Rhabditida</taxon>
        <taxon>Tylenchina</taxon>
        <taxon>Panagrolaimomorpha</taxon>
        <taxon>Panagrolaimoidea</taxon>
        <taxon>Panagrolaimidae</taxon>
        <taxon>Panagrolaimus</taxon>
    </lineage>
</organism>
<feature type="domain" description="BZIP" evidence="7">
    <location>
        <begin position="130"/>
        <end position="156"/>
    </location>
</feature>
<dbReference type="Pfam" id="PF07716">
    <property type="entry name" value="bZIP_2"/>
    <property type="match status" value="1"/>
</dbReference>